<dbReference type="EMBL" id="OV651819">
    <property type="protein sequence ID" value="CAH1112852.1"/>
    <property type="molecule type" value="Genomic_DNA"/>
</dbReference>
<comment type="similarity">
    <text evidence="1">Belongs to the peptidase C1 family.</text>
</comment>
<dbReference type="SUPFAM" id="SSF54001">
    <property type="entry name" value="Cysteine proteinases"/>
    <property type="match status" value="1"/>
</dbReference>
<name>A0A9P0GJ78_9CUCU</name>
<evidence type="ECO:0000256" key="2">
    <source>
        <dbReference type="ARBA" id="ARBA00022670"/>
    </source>
</evidence>
<dbReference type="InterPro" id="IPR000668">
    <property type="entry name" value="Peptidase_C1A_C"/>
</dbReference>
<dbReference type="SMART" id="SM00848">
    <property type="entry name" value="Inhibitor_I29"/>
    <property type="match status" value="1"/>
</dbReference>
<keyword evidence="7" id="KW-0732">Signal</keyword>
<feature type="domain" description="Cathepsin propeptide inhibitor" evidence="9">
    <location>
        <begin position="23"/>
        <end position="83"/>
    </location>
</feature>
<dbReference type="AlphaFoldDB" id="A0A9P0GJ78"/>
<dbReference type="GO" id="GO:0008234">
    <property type="term" value="F:cysteine-type peptidase activity"/>
    <property type="evidence" value="ECO:0007669"/>
    <property type="project" value="UniProtKB-KW"/>
</dbReference>
<dbReference type="InterPro" id="IPR038765">
    <property type="entry name" value="Papain-like_cys_pep_sf"/>
</dbReference>
<sequence length="326" mass="35969">MRVFIAFAAALLAVCALPAQEQWTSFKAKHGKSYGNIVEEKVRFQIFQDNVQKINAHNALFEAGLKTYTMAVNQFTDLTPKEFRDRLRRQNGPITKETLIRHVQNGTAPDSIDWREKTLVSRVQDQGECGCCWAFSTVGVTEGQNAIKNNQREPLSVQQLVDCNTQIIENVTITGCNGGTVEAGYRYVIKHGLNSDAEYPFEATDDNCRAKNYSLVKVKQGVAVDPTESALKEAVGTIGPISVGMNADALQSYHSGILEDDTCGNDEDDLDHAALAVGYGTENGKKFWLIKNSFGVNWGEDGFFRLARDANNQCGIALWSSYPILA</sequence>
<dbReference type="CDD" id="cd02248">
    <property type="entry name" value="Peptidase_C1A"/>
    <property type="match status" value="1"/>
</dbReference>
<evidence type="ECO:0000313" key="11">
    <source>
        <dbReference type="Proteomes" id="UP001153636"/>
    </source>
</evidence>
<dbReference type="Proteomes" id="UP001153636">
    <property type="component" value="Chromosome 7"/>
</dbReference>
<dbReference type="Gene3D" id="3.90.70.10">
    <property type="entry name" value="Cysteine proteinases"/>
    <property type="match status" value="1"/>
</dbReference>
<evidence type="ECO:0000256" key="5">
    <source>
        <dbReference type="ARBA" id="ARBA00023145"/>
    </source>
</evidence>
<evidence type="ECO:0000256" key="3">
    <source>
        <dbReference type="ARBA" id="ARBA00022801"/>
    </source>
</evidence>
<dbReference type="OrthoDB" id="10253408at2759"/>
<dbReference type="InterPro" id="IPR000169">
    <property type="entry name" value="Pept_cys_AS"/>
</dbReference>
<gene>
    <name evidence="10" type="ORF">PSYICH_LOCUS13693</name>
</gene>
<keyword evidence="11" id="KW-1185">Reference proteome</keyword>
<evidence type="ECO:0000259" key="8">
    <source>
        <dbReference type="SMART" id="SM00645"/>
    </source>
</evidence>
<proteinExistence type="inferred from homology"/>
<evidence type="ECO:0000256" key="7">
    <source>
        <dbReference type="SAM" id="SignalP"/>
    </source>
</evidence>
<keyword evidence="4" id="KW-0788">Thiol protease</keyword>
<dbReference type="PRINTS" id="PR00705">
    <property type="entry name" value="PAPAIN"/>
</dbReference>
<dbReference type="PROSITE" id="PS00139">
    <property type="entry name" value="THIOL_PROTEASE_CYS"/>
    <property type="match status" value="1"/>
</dbReference>
<protein>
    <submittedName>
        <fullName evidence="10">Uncharacterized protein</fullName>
    </submittedName>
</protein>
<dbReference type="InterPro" id="IPR013128">
    <property type="entry name" value="Peptidase_C1A"/>
</dbReference>
<evidence type="ECO:0000259" key="9">
    <source>
        <dbReference type="SMART" id="SM00848"/>
    </source>
</evidence>
<organism evidence="10 11">
    <name type="scientific">Psylliodes chrysocephalus</name>
    <dbReference type="NCBI Taxonomy" id="3402493"/>
    <lineage>
        <taxon>Eukaryota</taxon>
        <taxon>Metazoa</taxon>
        <taxon>Ecdysozoa</taxon>
        <taxon>Arthropoda</taxon>
        <taxon>Hexapoda</taxon>
        <taxon>Insecta</taxon>
        <taxon>Pterygota</taxon>
        <taxon>Neoptera</taxon>
        <taxon>Endopterygota</taxon>
        <taxon>Coleoptera</taxon>
        <taxon>Polyphaga</taxon>
        <taxon>Cucujiformia</taxon>
        <taxon>Chrysomeloidea</taxon>
        <taxon>Chrysomelidae</taxon>
        <taxon>Galerucinae</taxon>
        <taxon>Alticini</taxon>
        <taxon>Psylliodes</taxon>
    </lineage>
</organism>
<reference evidence="10" key="1">
    <citation type="submission" date="2022-01" db="EMBL/GenBank/DDBJ databases">
        <authorList>
            <person name="King R."/>
        </authorList>
    </citation>
    <scope>NUCLEOTIDE SEQUENCE</scope>
</reference>
<accession>A0A9P0GJ78</accession>
<dbReference type="Pfam" id="PF00112">
    <property type="entry name" value="Peptidase_C1"/>
    <property type="match status" value="1"/>
</dbReference>
<feature type="signal peptide" evidence="7">
    <location>
        <begin position="1"/>
        <end position="16"/>
    </location>
</feature>
<dbReference type="FunFam" id="3.90.70.10:FF:000006">
    <property type="entry name" value="Cathepsin S"/>
    <property type="match status" value="1"/>
</dbReference>
<evidence type="ECO:0000256" key="4">
    <source>
        <dbReference type="ARBA" id="ARBA00022807"/>
    </source>
</evidence>
<evidence type="ECO:0000256" key="6">
    <source>
        <dbReference type="ARBA" id="ARBA00023157"/>
    </source>
</evidence>
<dbReference type="InterPro" id="IPR039417">
    <property type="entry name" value="Peptidase_C1A_papain-like"/>
</dbReference>
<dbReference type="PANTHER" id="PTHR12411">
    <property type="entry name" value="CYSTEINE PROTEASE FAMILY C1-RELATED"/>
    <property type="match status" value="1"/>
</dbReference>
<keyword evidence="2" id="KW-0645">Protease</keyword>
<keyword evidence="3" id="KW-0378">Hydrolase</keyword>
<feature type="domain" description="Peptidase C1A papain C-terminal" evidence="8">
    <location>
        <begin position="108"/>
        <end position="324"/>
    </location>
</feature>
<dbReference type="GO" id="GO:0006508">
    <property type="term" value="P:proteolysis"/>
    <property type="evidence" value="ECO:0007669"/>
    <property type="project" value="UniProtKB-KW"/>
</dbReference>
<feature type="chain" id="PRO_5040328168" evidence="7">
    <location>
        <begin position="17"/>
        <end position="326"/>
    </location>
</feature>
<evidence type="ECO:0000313" key="10">
    <source>
        <dbReference type="EMBL" id="CAH1112852.1"/>
    </source>
</evidence>
<keyword evidence="6" id="KW-1015">Disulfide bond</keyword>
<dbReference type="InterPro" id="IPR013201">
    <property type="entry name" value="Prot_inhib_I29"/>
</dbReference>
<dbReference type="SMART" id="SM00645">
    <property type="entry name" value="Pept_C1"/>
    <property type="match status" value="1"/>
</dbReference>
<evidence type="ECO:0000256" key="1">
    <source>
        <dbReference type="ARBA" id="ARBA00008455"/>
    </source>
</evidence>
<dbReference type="Pfam" id="PF08246">
    <property type="entry name" value="Inhibitor_I29"/>
    <property type="match status" value="1"/>
</dbReference>
<keyword evidence="5" id="KW-0865">Zymogen</keyword>